<name>A0A6J7KII6_9ZZZZ</name>
<evidence type="ECO:0000313" key="1">
    <source>
        <dbReference type="EMBL" id="CAB4956138.1"/>
    </source>
</evidence>
<gene>
    <name evidence="1" type="ORF">UFOPK3773_01697</name>
</gene>
<proteinExistence type="predicted"/>
<dbReference type="EMBL" id="CAFBNF010000223">
    <property type="protein sequence ID" value="CAB4956138.1"/>
    <property type="molecule type" value="Genomic_DNA"/>
</dbReference>
<reference evidence="1" key="1">
    <citation type="submission" date="2020-05" db="EMBL/GenBank/DDBJ databases">
        <authorList>
            <person name="Chiriac C."/>
            <person name="Salcher M."/>
            <person name="Ghai R."/>
            <person name="Kavagutti S V."/>
        </authorList>
    </citation>
    <scope>NUCLEOTIDE SEQUENCE</scope>
</reference>
<accession>A0A6J7KII6</accession>
<organism evidence="1">
    <name type="scientific">freshwater metagenome</name>
    <dbReference type="NCBI Taxonomy" id="449393"/>
    <lineage>
        <taxon>unclassified sequences</taxon>
        <taxon>metagenomes</taxon>
        <taxon>ecological metagenomes</taxon>
    </lineage>
</organism>
<protein>
    <submittedName>
        <fullName evidence="1">Unannotated protein</fullName>
    </submittedName>
</protein>
<dbReference type="AlphaFoldDB" id="A0A6J7KII6"/>
<sequence>MLRGTRVVTTWTFPNTSAHTVTWNGRDGGDVSAGRYSLRFTVKGPEGLPVVKAVAITVSGKKVVGVAFSQTMSARAAFDGMASGSYWEGYVAGSQKLWGCTYYGCEPDSAFYAWTLPASFRGYGNIRVWTCTESTSSAPLGRFSYTDPSGNLVGTTWWLGNYYPDCYSPRSGPPASAFNGRTLNWLVENIDDYELSFWEVERFEITGTRYVLQ</sequence>